<dbReference type="EMBL" id="LT934112">
    <property type="protein sequence ID" value="VAH16059.1"/>
    <property type="molecule type" value="Genomic_DNA"/>
</dbReference>
<keyword evidence="3" id="KW-1185">Reference proteome</keyword>
<evidence type="ECO:0000256" key="1">
    <source>
        <dbReference type="SAM" id="MobiDB-lite"/>
    </source>
</evidence>
<gene>
    <name evidence="2" type="ORF">TRITD_1Bv1G090690</name>
</gene>
<accession>A0A9R0QT60</accession>
<evidence type="ECO:0000313" key="3">
    <source>
        <dbReference type="Proteomes" id="UP000324705"/>
    </source>
</evidence>
<feature type="compositionally biased region" description="Basic residues" evidence="1">
    <location>
        <begin position="69"/>
        <end position="86"/>
    </location>
</feature>
<reference evidence="2 3" key="1">
    <citation type="submission" date="2017-09" db="EMBL/GenBank/DDBJ databases">
        <authorList>
            <consortium name="International Durum Wheat Genome Sequencing Consortium (IDWGSC)"/>
            <person name="Milanesi L."/>
        </authorList>
    </citation>
    <scope>NUCLEOTIDE SEQUENCE [LARGE SCALE GENOMIC DNA]</scope>
    <source>
        <strain evidence="3">cv. Svevo</strain>
    </source>
</reference>
<feature type="region of interest" description="Disordered" evidence="1">
    <location>
        <begin position="69"/>
        <end position="94"/>
    </location>
</feature>
<protein>
    <submittedName>
        <fullName evidence="2">Uncharacterized protein</fullName>
    </submittedName>
</protein>
<organism evidence="2 3">
    <name type="scientific">Triticum turgidum subsp. durum</name>
    <name type="common">Durum wheat</name>
    <name type="synonym">Triticum durum</name>
    <dbReference type="NCBI Taxonomy" id="4567"/>
    <lineage>
        <taxon>Eukaryota</taxon>
        <taxon>Viridiplantae</taxon>
        <taxon>Streptophyta</taxon>
        <taxon>Embryophyta</taxon>
        <taxon>Tracheophyta</taxon>
        <taxon>Spermatophyta</taxon>
        <taxon>Magnoliopsida</taxon>
        <taxon>Liliopsida</taxon>
        <taxon>Poales</taxon>
        <taxon>Poaceae</taxon>
        <taxon>BOP clade</taxon>
        <taxon>Pooideae</taxon>
        <taxon>Triticodae</taxon>
        <taxon>Triticeae</taxon>
        <taxon>Triticinae</taxon>
        <taxon>Triticum</taxon>
    </lineage>
</organism>
<dbReference type="AlphaFoldDB" id="A0A9R0QT60"/>
<sequence>MKGNFNLTNQQMLDSILKRSCTCLYCQALRANSNYQPAQVTESSVIDSAIMADRMMKRRRRDELTRTARMKRKAQIQLKKSSKRARTNNSEIGKDDNSNAIKIWNFGGPTYICEHCHALMWHEERLQSYGCRKPTFGICCKRGQVILPPLKEPPPYLTSLLTRDGGKRSANLCFPTEWPEPPPDRHPATSRRK</sequence>
<proteinExistence type="predicted"/>
<name>A0A9R0QT60_TRITD</name>
<feature type="region of interest" description="Disordered" evidence="1">
    <location>
        <begin position="172"/>
        <end position="193"/>
    </location>
</feature>
<evidence type="ECO:0000313" key="2">
    <source>
        <dbReference type="EMBL" id="VAH16059.1"/>
    </source>
</evidence>
<dbReference type="Proteomes" id="UP000324705">
    <property type="component" value="Chromosome 1B"/>
</dbReference>
<dbReference type="Gramene" id="TRITD1Bv1G090690.1">
    <property type="protein sequence ID" value="TRITD1Bv1G090690.1"/>
    <property type="gene ID" value="TRITD1Bv1G090690"/>
</dbReference>